<dbReference type="Proteomes" id="UP001374599">
    <property type="component" value="Unassembled WGS sequence"/>
</dbReference>
<name>A0ACB5UI07_9FIRM</name>
<accession>A0ACB5UI07</accession>
<protein>
    <submittedName>
        <fullName evidence="1">DMT family transporter</fullName>
    </submittedName>
</protein>
<organism evidence="1 2">
    <name type="scientific">Vallitalea maricola</name>
    <dbReference type="NCBI Taxonomy" id="3074433"/>
    <lineage>
        <taxon>Bacteria</taxon>
        <taxon>Bacillati</taxon>
        <taxon>Bacillota</taxon>
        <taxon>Clostridia</taxon>
        <taxon>Lachnospirales</taxon>
        <taxon>Vallitaleaceae</taxon>
        <taxon>Vallitalea</taxon>
    </lineage>
</organism>
<comment type="caution">
    <text evidence="1">The sequence shown here is derived from an EMBL/GenBank/DDBJ whole genome shotgun (WGS) entry which is preliminary data.</text>
</comment>
<gene>
    <name evidence="1" type="ORF">AN2V17_13990</name>
</gene>
<sequence length="306" mass="33892">MTEKERYLPYLAGTGMALIFGFSFLFTKEALSEIDPFHLLAFRFGMAVIVLSILRIAKVIRVEYKGKAIHKLIAIGLTQPVAYFICEIFGIKLTNSSEAGMMIALIPIVVTILAVIFLKEFPSKIQIIFVGLSVLGAIFIIVMKSSEIGSNIMGILLLLLAVLFGSIFNVLSRKFSTDFRPVEMTYTMMWIGAITFNGIAIIQHLKKGEISNYLVPLMNVKVVIAVLYLGILSSVIAFFLINYTLAKIEASRAAVFANLSSVTSIIAGVLIRNEPFYWYQIVGAVMILSGVWGTNYFGGKKNRKML</sequence>
<keyword evidence="2" id="KW-1185">Reference proteome</keyword>
<evidence type="ECO:0000313" key="1">
    <source>
        <dbReference type="EMBL" id="GMQ62168.1"/>
    </source>
</evidence>
<reference evidence="1" key="1">
    <citation type="submission" date="2023-09" db="EMBL/GenBank/DDBJ databases">
        <title>Vallitalea sediminicola and Vallitalea maricola sp. nov., anaerobic bacteria isolated from marine sediment.</title>
        <authorList>
            <person name="Hirano S."/>
            <person name="Maeda A."/>
            <person name="Terahara T."/>
            <person name="Mori K."/>
            <person name="Hamada M."/>
            <person name="Matsumoto R."/>
            <person name="Kobayashi T."/>
        </authorList>
    </citation>
    <scope>NUCLEOTIDE SEQUENCE</scope>
    <source>
        <strain evidence="1">AN17-2</strain>
    </source>
</reference>
<proteinExistence type="predicted"/>
<evidence type="ECO:0000313" key="2">
    <source>
        <dbReference type="Proteomes" id="UP001374599"/>
    </source>
</evidence>
<dbReference type="EMBL" id="BTPU01000020">
    <property type="protein sequence ID" value="GMQ62168.1"/>
    <property type="molecule type" value="Genomic_DNA"/>
</dbReference>